<dbReference type="RefSeq" id="WP_168728099.1">
    <property type="nucleotide sequence ID" value="NZ_CP051298.1"/>
</dbReference>
<evidence type="ECO:0000313" key="7">
    <source>
        <dbReference type="Proteomes" id="UP000500755"/>
    </source>
</evidence>
<organism evidence="6 7">
    <name type="scientific">Alicycliphilus denitrificans</name>
    <dbReference type="NCBI Taxonomy" id="179636"/>
    <lineage>
        <taxon>Bacteria</taxon>
        <taxon>Pseudomonadati</taxon>
        <taxon>Pseudomonadota</taxon>
        <taxon>Betaproteobacteria</taxon>
        <taxon>Burkholderiales</taxon>
        <taxon>Comamonadaceae</taxon>
        <taxon>Alicycliphilus</taxon>
    </lineage>
</organism>
<keyword evidence="3" id="KW-0238">DNA-binding</keyword>
<evidence type="ECO:0000259" key="5">
    <source>
        <dbReference type="PROSITE" id="PS50931"/>
    </source>
</evidence>
<dbReference type="SUPFAM" id="SSF53850">
    <property type="entry name" value="Periplasmic binding protein-like II"/>
    <property type="match status" value="1"/>
</dbReference>
<dbReference type="PANTHER" id="PTHR30126:SF94">
    <property type="entry name" value="LYSR FAMILY TRANSCRIPTIONAL REGULATOR"/>
    <property type="match status" value="1"/>
</dbReference>
<accession>A0A858ZYI8</accession>
<keyword evidence="2" id="KW-0805">Transcription regulation</keyword>
<dbReference type="Pfam" id="PF00126">
    <property type="entry name" value="HTH_1"/>
    <property type="match status" value="1"/>
</dbReference>
<evidence type="ECO:0000256" key="1">
    <source>
        <dbReference type="ARBA" id="ARBA00009437"/>
    </source>
</evidence>
<dbReference type="Gene3D" id="3.40.190.290">
    <property type="match status" value="1"/>
</dbReference>
<dbReference type="Gene3D" id="1.10.10.10">
    <property type="entry name" value="Winged helix-like DNA-binding domain superfamily/Winged helix DNA-binding domain"/>
    <property type="match status" value="1"/>
</dbReference>
<evidence type="ECO:0000256" key="4">
    <source>
        <dbReference type="ARBA" id="ARBA00023163"/>
    </source>
</evidence>
<comment type="similarity">
    <text evidence="1">Belongs to the LysR transcriptional regulatory family.</text>
</comment>
<evidence type="ECO:0000256" key="2">
    <source>
        <dbReference type="ARBA" id="ARBA00023015"/>
    </source>
</evidence>
<dbReference type="PANTHER" id="PTHR30126">
    <property type="entry name" value="HTH-TYPE TRANSCRIPTIONAL REGULATOR"/>
    <property type="match status" value="1"/>
</dbReference>
<reference evidence="6 7" key="1">
    <citation type="submission" date="2020-05" db="EMBL/GenBank/DDBJ databases">
        <title>Complete genome sequence of Alicycliphilus denitrificans DP3.</title>
        <authorList>
            <person name="Chen X."/>
        </authorList>
    </citation>
    <scope>NUCLEOTIDE SEQUENCE [LARGE SCALE GENOMIC DNA]</scope>
    <source>
        <strain evidence="6 7">DP3</strain>
    </source>
</reference>
<dbReference type="InterPro" id="IPR036388">
    <property type="entry name" value="WH-like_DNA-bd_sf"/>
</dbReference>
<dbReference type="Proteomes" id="UP000500755">
    <property type="component" value="Chromosome"/>
</dbReference>
<dbReference type="Pfam" id="PF03466">
    <property type="entry name" value="LysR_substrate"/>
    <property type="match status" value="1"/>
</dbReference>
<gene>
    <name evidence="6" type="ORF">HF896_19890</name>
</gene>
<name>A0A858ZYI8_9BURK</name>
<dbReference type="GO" id="GO:0003700">
    <property type="term" value="F:DNA-binding transcription factor activity"/>
    <property type="evidence" value="ECO:0007669"/>
    <property type="project" value="InterPro"/>
</dbReference>
<dbReference type="GO" id="GO:0000976">
    <property type="term" value="F:transcription cis-regulatory region binding"/>
    <property type="evidence" value="ECO:0007669"/>
    <property type="project" value="TreeGrafter"/>
</dbReference>
<proteinExistence type="inferred from homology"/>
<feature type="domain" description="HTH lysR-type" evidence="5">
    <location>
        <begin position="6"/>
        <end position="63"/>
    </location>
</feature>
<dbReference type="SUPFAM" id="SSF46785">
    <property type="entry name" value="Winged helix' DNA-binding domain"/>
    <property type="match status" value="1"/>
</dbReference>
<dbReference type="InterPro" id="IPR000847">
    <property type="entry name" value="LysR_HTH_N"/>
</dbReference>
<dbReference type="PROSITE" id="PS50931">
    <property type="entry name" value="HTH_LYSR"/>
    <property type="match status" value="1"/>
</dbReference>
<dbReference type="InterPro" id="IPR005119">
    <property type="entry name" value="LysR_subst-bd"/>
</dbReference>
<evidence type="ECO:0000256" key="3">
    <source>
        <dbReference type="ARBA" id="ARBA00023125"/>
    </source>
</evidence>
<dbReference type="InterPro" id="IPR036390">
    <property type="entry name" value="WH_DNA-bd_sf"/>
</dbReference>
<evidence type="ECO:0000313" key="6">
    <source>
        <dbReference type="EMBL" id="QKD45737.1"/>
    </source>
</evidence>
<dbReference type="NCBIfam" id="NF008095">
    <property type="entry name" value="PRK10837.1"/>
    <property type="match status" value="1"/>
</dbReference>
<protein>
    <submittedName>
        <fullName evidence="6">LysR family transcriptional regulator</fullName>
    </submittedName>
</protein>
<keyword evidence="4" id="KW-0804">Transcription</keyword>
<dbReference type="AlphaFoldDB" id="A0A858ZYI8"/>
<dbReference type="EMBL" id="CP051298">
    <property type="protein sequence ID" value="QKD45737.1"/>
    <property type="molecule type" value="Genomic_DNA"/>
</dbReference>
<sequence>MSALHLTLRQLQIFVAVARKGSTAAAGADIGLSQSATSAALNELERLLSMQLFDRAGKRLILNNNGRELLPRALALLDSAMQIERLADEHSGAPPSLRIGASTTIGNYVLPIILGQYLAGWYASKSSTWHAQMRIGNTAEICAGVASFELDIGLIEGPCHEPELEAKPWLCDQLVVVASPRVGEQLTRLPSLQSPLPINALREQVWLLREAGSGTRVATDQELLPHLRSYHRSIEMGSSEAIKHAAAEGLGLACLSEWVVADLIGSKRLVRLETALPTMIRQCYLVTHRQKQTTAALGRLVAYLMEGTTSMAATPVLVSRVRSSLN</sequence>